<dbReference type="RefSeq" id="WP_189641882.1">
    <property type="nucleotide sequence ID" value="NZ_BNAL01000002.1"/>
</dbReference>
<comment type="similarity">
    <text evidence="3">Belongs to the FdhD family.</text>
</comment>
<protein>
    <recommendedName>
        <fullName evidence="3">Sulfur carrier protein FdhD</fullName>
    </recommendedName>
</protein>
<gene>
    <name evidence="3 4" type="primary">fdhD</name>
    <name evidence="4" type="ORF">GCM10017783_02810</name>
</gene>
<proteinExistence type="inferred from homology"/>
<organism evidence="4 5">
    <name type="scientific">Deinococcus piscis</name>
    <dbReference type="NCBI Taxonomy" id="394230"/>
    <lineage>
        <taxon>Bacteria</taxon>
        <taxon>Thermotogati</taxon>
        <taxon>Deinococcota</taxon>
        <taxon>Deinococci</taxon>
        <taxon>Deinococcales</taxon>
        <taxon>Deinococcaceae</taxon>
        <taxon>Deinococcus</taxon>
    </lineage>
</organism>
<dbReference type="SUPFAM" id="SSF53927">
    <property type="entry name" value="Cytidine deaminase-like"/>
    <property type="match status" value="1"/>
</dbReference>
<evidence type="ECO:0000256" key="2">
    <source>
        <dbReference type="ARBA" id="ARBA00023150"/>
    </source>
</evidence>
<reference evidence="5" key="1">
    <citation type="journal article" date="2019" name="Int. J. Syst. Evol. Microbiol.">
        <title>The Global Catalogue of Microorganisms (GCM) 10K type strain sequencing project: providing services to taxonomists for standard genome sequencing and annotation.</title>
        <authorList>
            <consortium name="The Broad Institute Genomics Platform"/>
            <consortium name="The Broad Institute Genome Sequencing Center for Infectious Disease"/>
            <person name="Wu L."/>
            <person name="Ma J."/>
        </authorList>
    </citation>
    <scope>NUCLEOTIDE SEQUENCE [LARGE SCALE GENOMIC DNA]</scope>
    <source>
        <strain evidence="5">CGMCC 1.18439</strain>
    </source>
</reference>
<dbReference type="HAMAP" id="MF_00187">
    <property type="entry name" value="FdhD"/>
    <property type="match status" value="1"/>
</dbReference>
<keyword evidence="1 3" id="KW-0963">Cytoplasm</keyword>
<comment type="function">
    <text evidence="3">Required for formate dehydrogenase (FDH) activity. Acts as a sulfur carrier protein that transfers sulfur from IscS to the molybdenum cofactor prior to its insertion into FDH.</text>
</comment>
<dbReference type="PIRSF" id="PIRSF015626">
    <property type="entry name" value="FdhD"/>
    <property type="match status" value="1"/>
</dbReference>
<evidence type="ECO:0000313" key="4">
    <source>
        <dbReference type="EMBL" id="GHF94234.1"/>
    </source>
</evidence>
<evidence type="ECO:0000256" key="3">
    <source>
        <dbReference type="HAMAP-Rule" id="MF_00187"/>
    </source>
</evidence>
<feature type="binding site" evidence="3">
    <location>
        <begin position="242"/>
        <end position="247"/>
    </location>
    <ligand>
        <name>Mo-bis(molybdopterin guanine dinucleotide)</name>
        <dbReference type="ChEBI" id="CHEBI:60539"/>
    </ligand>
</feature>
<dbReference type="EMBL" id="BNAL01000002">
    <property type="protein sequence ID" value="GHF94234.1"/>
    <property type="molecule type" value="Genomic_DNA"/>
</dbReference>
<comment type="subcellular location">
    <subcellularLocation>
        <location evidence="3">Cytoplasm</location>
    </subcellularLocation>
</comment>
<dbReference type="PANTHER" id="PTHR30592:SF1">
    <property type="entry name" value="SULFUR CARRIER PROTEIN FDHD"/>
    <property type="match status" value="1"/>
</dbReference>
<evidence type="ECO:0000313" key="5">
    <source>
        <dbReference type="Proteomes" id="UP000632154"/>
    </source>
</evidence>
<dbReference type="Pfam" id="PF02634">
    <property type="entry name" value="FdhD-NarQ"/>
    <property type="match status" value="1"/>
</dbReference>
<comment type="caution">
    <text evidence="4">The sequence shown here is derived from an EMBL/GenBank/DDBJ whole genome shotgun (WGS) entry which is preliminary data.</text>
</comment>
<keyword evidence="2 3" id="KW-0501">Molybdenum cofactor biosynthesis</keyword>
<dbReference type="PANTHER" id="PTHR30592">
    <property type="entry name" value="FORMATE DEHYDROGENASE"/>
    <property type="match status" value="1"/>
</dbReference>
<dbReference type="InterPro" id="IPR003786">
    <property type="entry name" value="FdhD"/>
</dbReference>
<name>A0ABQ3JZ11_9DEIO</name>
<evidence type="ECO:0000256" key="1">
    <source>
        <dbReference type="ARBA" id="ARBA00022490"/>
    </source>
</evidence>
<sequence>MALNDPWPVQRFGPTGLEEPISDLVAVEEPLELRGRDAAGLERPLAVLMRTPGADRELLRGWLHAEGLSGDLTPHPENPNLWVLSGEVPPDYAARHASSACGICGSGSIERLLLRTGDLPPGPPLDPAWLAALPERLRAGQAGFAASGGLHGAALFIPGRADPLCLFEDIGRHNAADKVIGWALDRPALHRPASVLVISSRLGYEIAQKAVLAEIGAVVGVGAATTLAAQTAQAFGLLLCGFARHGRLTVYAGAERLADTYRP</sequence>
<dbReference type="Gene3D" id="3.40.140.10">
    <property type="entry name" value="Cytidine Deaminase, domain 2"/>
    <property type="match status" value="1"/>
</dbReference>
<feature type="active site" description="Cysteine persulfide intermediate" evidence="3">
    <location>
        <position position="101"/>
    </location>
</feature>
<accession>A0ABQ3JZ11</accession>
<keyword evidence="5" id="KW-1185">Reference proteome</keyword>
<dbReference type="InterPro" id="IPR016193">
    <property type="entry name" value="Cytidine_deaminase-like"/>
</dbReference>
<dbReference type="Proteomes" id="UP000632154">
    <property type="component" value="Unassembled WGS sequence"/>
</dbReference>